<keyword evidence="3" id="KW-0645">Protease</keyword>
<evidence type="ECO:0000256" key="1">
    <source>
        <dbReference type="ARBA" id="ARBA00001947"/>
    </source>
</evidence>
<dbReference type="GO" id="GO:0005886">
    <property type="term" value="C:plasma membrane"/>
    <property type="evidence" value="ECO:0007669"/>
    <property type="project" value="TreeGrafter"/>
</dbReference>
<evidence type="ECO:0008006" key="11">
    <source>
        <dbReference type="Google" id="ProtNLM"/>
    </source>
</evidence>
<dbReference type="Gene3D" id="3.40.390.10">
    <property type="entry name" value="Collagenase (Catalytic Domain)"/>
    <property type="match status" value="1"/>
</dbReference>
<evidence type="ECO:0000256" key="2">
    <source>
        <dbReference type="ARBA" id="ARBA00007357"/>
    </source>
</evidence>
<dbReference type="InterPro" id="IPR018497">
    <property type="entry name" value="Peptidase_M13_C"/>
</dbReference>
<dbReference type="SUPFAM" id="SSF55486">
    <property type="entry name" value="Metalloproteases ('zincins'), catalytic domain"/>
    <property type="match status" value="1"/>
</dbReference>
<evidence type="ECO:0000256" key="7">
    <source>
        <dbReference type="ARBA" id="ARBA00023049"/>
    </source>
</evidence>
<reference evidence="10" key="1">
    <citation type="journal article" date="2020" name="Nature">
        <title>Giant virus diversity and host interactions through global metagenomics.</title>
        <authorList>
            <person name="Schulz F."/>
            <person name="Roux S."/>
            <person name="Paez-Espino D."/>
            <person name="Jungbluth S."/>
            <person name="Walsh D.A."/>
            <person name="Denef V.J."/>
            <person name="McMahon K.D."/>
            <person name="Konstantinidis K.T."/>
            <person name="Eloe-Fadrosh E.A."/>
            <person name="Kyrpides N.C."/>
            <person name="Woyke T."/>
        </authorList>
    </citation>
    <scope>NUCLEOTIDE SEQUENCE</scope>
    <source>
        <strain evidence="10">GVMAG-M-3300023174-182</strain>
    </source>
</reference>
<dbReference type="PANTHER" id="PTHR11733:SF167">
    <property type="entry name" value="FI17812P1-RELATED"/>
    <property type="match status" value="1"/>
</dbReference>
<dbReference type="Pfam" id="PF05649">
    <property type="entry name" value="Peptidase_M13_N"/>
    <property type="match status" value="1"/>
</dbReference>
<sequence length="720" mass="85971">MSTHKKLNKEKVNKKTRKLVGLTSFESDFEKDFIIKNSDFLSTNFHLDKKIIHDLKTAISPSKIKPQDDFYSYINERWLKSFNPEYKQNYIVQFDDFRLIQDKVYKDLIEIIEEYIKTHKNTKTQFDTSFINFYKSTTKKYNKKDFFVKHAKNVIEIIDELLVDKRNLWKFLAKLNQNEIVNWGLPLIWTLNPDDKEPGIFRSYIGGPTLSLIDLNVYFDTTSDENKKYKAKYLKNIDEIFEFFFGKNHQFNVEDVFNVEVKIANAFSCNIIKTTNDSYIYNKITSKEAMEKFEFDWNEYSRELGFEIPPDFFITSDLNYLLCIVQLLLKEWNTPEWRTYWIYIYIRMIIRFDKNGYQIYYNFHGKFERGMLTSAPFDLYKIFSLGFAYNTFLSNEYILKYKNEQVIEYVKLLAQDLKQVFIRIIKRNTWLQPNTKKEALKKLYNLKLQIASPKKLAPDPILDYAEYDLWENLKMICYWRHNKAISLEGKPVEDFPVLDWSQLPPKFVSTQAYIVNASYTPSSNSIYVPLGYLQKPFIDLDERGIEYNLAHIGFTLSHEMSHALDDLGSKYDENGKLKNWWTPTDSERFKKIQEDVVKQYEAFALYDGIKFDAWPSIGEDLADISGLTICREYLRDFQLKNKDILPIQDLSFKMFFTFFAFQQRQKISKRAIQAQLRTNPHPLDKYRCNVPLSRLIVFRTIFDVKKGDKMWWHSTNRIWE</sequence>
<feature type="domain" description="Peptidase M13 C-terminal" evidence="8">
    <location>
        <begin position="516"/>
        <end position="717"/>
    </location>
</feature>
<evidence type="ECO:0000256" key="6">
    <source>
        <dbReference type="ARBA" id="ARBA00022833"/>
    </source>
</evidence>
<dbReference type="CDD" id="cd08662">
    <property type="entry name" value="M13"/>
    <property type="match status" value="1"/>
</dbReference>
<dbReference type="PANTHER" id="PTHR11733">
    <property type="entry name" value="ZINC METALLOPROTEASE FAMILY M13 NEPRILYSIN-RELATED"/>
    <property type="match status" value="1"/>
</dbReference>
<dbReference type="InterPro" id="IPR000718">
    <property type="entry name" value="Peptidase_M13"/>
</dbReference>
<evidence type="ECO:0000259" key="9">
    <source>
        <dbReference type="Pfam" id="PF05649"/>
    </source>
</evidence>
<feature type="domain" description="Peptidase M13 N-terminal" evidence="9">
    <location>
        <begin position="66"/>
        <end position="453"/>
    </location>
</feature>
<dbReference type="InterPro" id="IPR042089">
    <property type="entry name" value="Peptidase_M13_dom_2"/>
</dbReference>
<evidence type="ECO:0000313" key="10">
    <source>
        <dbReference type="EMBL" id="QHT16216.1"/>
    </source>
</evidence>
<comment type="cofactor">
    <cofactor evidence="1">
        <name>Zn(2+)</name>
        <dbReference type="ChEBI" id="CHEBI:29105"/>
    </cofactor>
</comment>
<dbReference type="GO" id="GO:0046872">
    <property type="term" value="F:metal ion binding"/>
    <property type="evidence" value="ECO:0007669"/>
    <property type="project" value="UniProtKB-KW"/>
</dbReference>
<keyword evidence="5" id="KW-0378">Hydrolase</keyword>
<accession>A0A6C0DGZ0</accession>
<keyword evidence="6" id="KW-0862">Zinc</keyword>
<dbReference type="EMBL" id="MN739617">
    <property type="protein sequence ID" value="QHT16216.1"/>
    <property type="molecule type" value="Genomic_DNA"/>
</dbReference>
<dbReference type="PROSITE" id="PS51885">
    <property type="entry name" value="NEPRILYSIN"/>
    <property type="match status" value="1"/>
</dbReference>
<comment type="similarity">
    <text evidence="2">Belongs to the peptidase M13 family.</text>
</comment>
<evidence type="ECO:0000259" key="8">
    <source>
        <dbReference type="Pfam" id="PF01431"/>
    </source>
</evidence>
<dbReference type="InterPro" id="IPR008753">
    <property type="entry name" value="Peptidase_M13_N"/>
</dbReference>
<name>A0A6C0DGZ0_9ZZZZ</name>
<keyword evidence="4" id="KW-0479">Metal-binding</keyword>
<dbReference type="GO" id="GO:0016485">
    <property type="term" value="P:protein processing"/>
    <property type="evidence" value="ECO:0007669"/>
    <property type="project" value="TreeGrafter"/>
</dbReference>
<dbReference type="InterPro" id="IPR024079">
    <property type="entry name" value="MetalloPept_cat_dom_sf"/>
</dbReference>
<protein>
    <recommendedName>
        <fullName evidence="11">Peptidase M13 C-terminal domain-containing protein</fullName>
    </recommendedName>
</protein>
<evidence type="ECO:0000256" key="5">
    <source>
        <dbReference type="ARBA" id="ARBA00022801"/>
    </source>
</evidence>
<evidence type="ECO:0000256" key="4">
    <source>
        <dbReference type="ARBA" id="ARBA00022723"/>
    </source>
</evidence>
<proteinExistence type="inferred from homology"/>
<organism evidence="10">
    <name type="scientific">viral metagenome</name>
    <dbReference type="NCBI Taxonomy" id="1070528"/>
    <lineage>
        <taxon>unclassified sequences</taxon>
        <taxon>metagenomes</taxon>
        <taxon>organismal metagenomes</taxon>
    </lineage>
</organism>
<keyword evidence="7" id="KW-0482">Metalloprotease</keyword>
<evidence type="ECO:0000256" key="3">
    <source>
        <dbReference type="ARBA" id="ARBA00022670"/>
    </source>
</evidence>
<dbReference type="AlphaFoldDB" id="A0A6C0DGZ0"/>
<dbReference type="Pfam" id="PF01431">
    <property type="entry name" value="Peptidase_M13"/>
    <property type="match status" value="1"/>
</dbReference>
<dbReference type="GO" id="GO:0004222">
    <property type="term" value="F:metalloendopeptidase activity"/>
    <property type="evidence" value="ECO:0007669"/>
    <property type="project" value="InterPro"/>
</dbReference>
<dbReference type="Gene3D" id="1.10.1380.10">
    <property type="entry name" value="Neutral endopeptidase , domain2"/>
    <property type="match status" value="1"/>
</dbReference>